<protein>
    <submittedName>
        <fullName evidence="1 2">Uncharacterized protein</fullName>
    </submittedName>
</protein>
<dbReference type="EMBL" id="KE524948">
    <property type="protein sequence ID" value="KFB38479.1"/>
    <property type="molecule type" value="Genomic_DNA"/>
</dbReference>
<name>A0A084VKI5_ANOSI</name>
<evidence type="ECO:0000313" key="2">
    <source>
        <dbReference type="EnsemblMetazoa" id="ASIC005883-PA"/>
    </source>
</evidence>
<keyword evidence="3" id="KW-1185">Reference proteome</keyword>
<dbReference type="VEuPathDB" id="VectorBase:ASIC005883"/>
<reference evidence="2" key="2">
    <citation type="submission" date="2020-05" db="UniProtKB">
        <authorList>
            <consortium name="EnsemblMetazoa"/>
        </authorList>
    </citation>
    <scope>IDENTIFICATION</scope>
</reference>
<dbReference type="Proteomes" id="UP000030765">
    <property type="component" value="Unassembled WGS sequence"/>
</dbReference>
<proteinExistence type="predicted"/>
<dbReference type="EnsemblMetazoa" id="ASIC005883-RA">
    <property type="protein sequence ID" value="ASIC005883-PA"/>
    <property type="gene ID" value="ASIC005883"/>
</dbReference>
<dbReference type="AlphaFoldDB" id="A0A084VKI5"/>
<accession>A0A084VKI5</accession>
<evidence type="ECO:0000313" key="3">
    <source>
        <dbReference type="Proteomes" id="UP000030765"/>
    </source>
</evidence>
<reference evidence="1 3" key="1">
    <citation type="journal article" date="2014" name="BMC Genomics">
        <title>Genome sequence of Anopheles sinensis provides insight into genetics basis of mosquito competence for malaria parasites.</title>
        <authorList>
            <person name="Zhou D."/>
            <person name="Zhang D."/>
            <person name="Ding G."/>
            <person name="Shi L."/>
            <person name="Hou Q."/>
            <person name="Ye Y."/>
            <person name="Xu Y."/>
            <person name="Zhou H."/>
            <person name="Xiong C."/>
            <person name="Li S."/>
            <person name="Yu J."/>
            <person name="Hong S."/>
            <person name="Yu X."/>
            <person name="Zou P."/>
            <person name="Chen C."/>
            <person name="Chang X."/>
            <person name="Wang W."/>
            <person name="Lv Y."/>
            <person name="Sun Y."/>
            <person name="Ma L."/>
            <person name="Shen B."/>
            <person name="Zhu C."/>
        </authorList>
    </citation>
    <scope>NUCLEOTIDE SEQUENCE [LARGE SCALE GENOMIC DNA]</scope>
</reference>
<dbReference type="EMBL" id="ATLV01014226">
    <property type="status" value="NOT_ANNOTATED_CDS"/>
    <property type="molecule type" value="Genomic_DNA"/>
</dbReference>
<sequence length="120" mass="12704">MFRAQSIKHPIATVTVGNEGGGGVGTVFGRLFAPQKPRPNADQTPDGARRRLIEPATAIRCAKNGYLPDLTRPQTTSRAACDRSLGWWTGTGASIGWNEIGKEIKVDGVKFGGPKSGLGE</sequence>
<evidence type="ECO:0000313" key="1">
    <source>
        <dbReference type="EMBL" id="KFB38479.1"/>
    </source>
</evidence>
<organism evidence="1">
    <name type="scientific">Anopheles sinensis</name>
    <name type="common">Mosquito</name>
    <dbReference type="NCBI Taxonomy" id="74873"/>
    <lineage>
        <taxon>Eukaryota</taxon>
        <taxon>Metazoa</taxon>
        <taxon>Ecdysozoa</taxon>
        <taxon>Arthropoda</taxon>
        <taxon>Hexapoda</taxon>
        <taxon>Insecta</taxon>
        <taxon>Pterygota</taxon>
        <taxon>Neoptera</taxon>
        <taxon>Endopterygota</taxon>
        <taxon>Diptera</taxon>
        <taxon>Nematocera</taxon>
        <taxon>Culicoidea</taxon>
        <taxon>Culicidae</taxon>
        <taxon>Anophelinae</taxon>
        <taxon>Anopheles</taxon>
    </lineage>
</organism>
<gene>
    <name evidence="1" type="ORF">ZHAS_00005883</name>
</gene>